<sequence>MVSTTRSRNGFSIELLPHVLSNQSASALSLCNAMLAIAAFHRSGPKAALRYKSNSTRYLIQSFDTSQGSQWSGNEVSETQIAACMMLCMYSVFDEQDGNWHIHLEGAKKMLRGFYASRSQSVMSSFLPNWFLYYEVLAWLWQGVEEDKSLIVGYLGCSIEVFEIAHQVNELRASILSSKDPKPSTEMIQQRLRLESRLSNLTQQMDSTEELAATVEDRANILAKAELYRLATLLYLQLVCPVIIALNIKSLAAADSGMRISK</sequence>
<proteinExistence type="predicted"/>
<evidence type="ECO:0000256" key="1">
    <source>
        <dbReference type="ARBA" id="ARBA00004123"/>
    </source>
</evidence>
<protein>
    <recommendedName>
        <fullName evidence="6">Transcription factor domain-containing protein</fullName>
    </recommendedName>
</protein>
<evidence type="ECO:0008006" key="6">
    <source>
        <dbReference type="Google" id="ProtNLM"/>
    </source>
</evidence>
<dbReference type="Pfam" id="PF11951">
    <property type="entry name" value="Fungal_trans_2"/>
    <property type="match status" value="1"/>
</dbReference>
<gene>
    <name evidence="4" type="ORF">FSARC_4870</name>
</gene>
<keyword evidence="5" id="KW-1185">Reference proteome</keyword>
<organism evidence="4 5">
    <name type="scientific">Fusarium sarcochroum</name>
    <dbReference type="NCBI Taxonomy" id="1208366"/>
    <lineage>
        <taxon>Eukaryota</taxon>
        <taxon>Fungi</taxon>
        <taxon>Dikarya</taxon>
        <taxon>Ascomycota</taxon>
        <taxon>Pezizomycotina</taxon>
        <taxon>Sordariomycetes</taxon>
        <taxon>Hypocreomycetidae</taxon>
        <taxon>Hypocreales</taxon>
        <taxon>Nectriaceae</taxon>
        <taxon>Fusarium</taxon>
        <taxon>Fusarium lateritium species complex</taxon>
    </lineage>
</organism>
<dbReference type="InterPro" id="IPR021858">
    <property type="entry name" value="Fun_TF"/>
</dbReference>
<keyword evidence="3" id="KW-0175">Coiled coil</keyword>
<name>A0A8H4U0M4_9HYPO</name>
<reference evidence="4" key="1">
    <citation type="journal article" date="2020" name="BMC Genomics">
        <title>Correction to: Identification and distribution of gene clusters required for synthesis of sphingolipid metabolism inhibitors in diverse species of the filamentous fungus Fusarium.</title>
        <authorList>
            <person name="Kim H.S."/>
            <person name="Lohmar J.M."/>
            <person name="Busman M."/>
            <person name="Brown D.W."/>
            <person name="Naumann T.A."/>
            <person name="Divon H.H."/>
            <person name="Lysoe E."/>
            <person name="Uhlig S."/>
            <person name="Proctor R.H."/>
        </authorList>
    </citation>
    <scope>NUCLEOTIDE SEQUENCE</scope>
    <source>
        <strain evidence="4">NRRL 20472</strain>
    </source>
</reference>
<accession>A0A8H4U0M4</accession>
<comment type="caution">
    <text evidence="4">The sequence shown here is derived from an EMBL/GenBank/DDBJ whole genome shotgun (WGS) entry which is preliminary data.</text>
</comment>
<evidence type="ECO:0000313" key="4">
    <source>
        <dbReference type="EMBL" id="KAF4967573.1"/>
    </source>
</evidence>
<reference evidence="4" key="2">
    <citation type="submission" date="2020-05" db="EMBL/GenBank/DDBJ databases">
        <authorList>
            <person name="Kim H.-S."/>
            <person name="Proctor R.H."/>
            <person name="Brown D.W."/>
        </authorList>
    </citation>
    <scope>NUCLEOTIDE SEQUENCE</scope>
    <source>
        <strain evidence="4">NRRL 20472</strain>
    </source>
</reference>
<comment type="subcellular location">
    <subcellularLocation>
        <location evidence="1">Nucleus</location>
    </subcellularLocation>
</comment>
<dbReference type="OrthoDB" id="6730379at2759"/>
<dbReference type="EMBL" id="JABEXW010000231">
    <property type="protein sequence ID" value="KAF4967573.1"/>
    <property type="molecule type" value="Genomic_DNA"/>
</dbReference>
<dbReference type="PANTHER" id="PTHR37534">
    <property type="entry name" value="TRANSCRIPTIONAL ACTIVATOR PROTEIN UGA3"/>
    <property type="match status" value="1"/>
</dbReference>
<dbReference type="GO" id="GO:0045944">
    <property type="term" value="P:positive regulation of transcription by RNA polymerase II"/>
    <property type="evidence" value="ECO:0007669"/>
    <property type="project" value="TreeGrafter"/>
</dbReference>
<evidence type="ECO:0000256" key="2">
    <source>
        <dbReference type="ARBA" id="ARBA00023242"/>
    </source>
</evidence>
<dbReference type="PANTHER" id="PTHR37534:SF49">
    <property type="entry name" value="LYSINE BIOSYNTHESIS REGULATORY PROTEIN LYS14"/>
    <property type="match status" value="1"/>
</dbReference>
<evidence type="ECO:0000313" key="5">
    <source>
        <dbReference type="Proteomes" id="UP000622797"/>
    </source>
</evidence>
<dbReference type="GO" id="GO:0005634">
    <property type="term" value="C:nucleus"/>
    <property type="evidence" value="ECO:0007669"/>
    <property type="project" value="UniProtKB-SubCell"/>
</dbReference>
<dbReference type="GO" id="GO:0000976">
    <property type="term" value="F:transcription cis-regulatory region binding"/>
    <property type="evidence" value="ECO:0007669"/>
    <property type="project" value="TreeGrafter"/>
</dbReference>
<evidence type="ECO:0000256" key="3">
    <source>
        <dbReference type="SAM" id="Coils"/>
    </source>
</evidence>
<dbReference type="GO" id="GO:0003700">
    <property type="term" value="F:DNA-binding transcription factor activity"/>
    <property type="evidence" value="ECO:0007669"/>
    <property type="project" value="TreeGrafter"/>
</dbReference>
<feature type="coiled-coil region" evidence="3">
    <location>
        <begin position="191"/>
        <end position="218"/>
    </location>
</feature>
<keyword evidence="2" id="KW-0539">Nucleus</keyword>
<dbReference type="AlphaFoldDB" id="A0A8H4U0M4"/>
<dbReference type="Proteomes" id="UP000622797">
    <property type="component" value="Unassembled WGS sequence"/>
</dbReference>